<dbReference type="PANTHER" id="PTHR43353">
    <property type="entry name" value="SUCCINATE-SEMIALDEHYDE DEHYDROGENASE, MITOCHONDRIAL"/>
    <property type="match status" value="1"/>
</dbReference>
<feature type="domain" description="Aldehyde dehydrogenase" evidence="2">
    <location>
        <begin position="1"/>
        <end position="73"/>
    </location>
</feature>
<evidence type="ECO:0000256" key="1">
    <source>
        <dbReference type="ARBA" id="ARBA00023002"/>
    </source>
</evidence>
<keyword evidence="4" id="KW-1185">Reference proteome</keyword>
<dbReference type="AlphaFoldDB" id="A0A5J5A240"/>
<gene>
    <name evidence="3" type="ORF">F0562_009820</name>
</gene>
<name>A0A5J5A240_9ASTE</name>
<dbReference type="InterPro" id="IPR016161">
    <property type="entry name" value="Ald_DH/histidinol_DH"/>
</dbReference>
<evidence type="ECO:0000313" key="3">
    <source>
        <dbReference type="EMBL" id="KAA8523397.1"/>
    </source>
</evidence>
<dbReference type="InterPro" id="IPR050740">
    <property type="entry name" value="Aldehyde_DH_Superfamily"/>
</dbReference>
<dbReference type="GO" id="GO:0004777">
    <property type="term" value="F:succinate-semialdehyde dehydrogenase (NAD+) activity"/>
    <property type="evidence" value="ECO:0007669"/>
    <property type="project" value="TreeGrafter"/>
</dbReference>
<dbReference type="GO" id="GO:0009450">
    <property type="term" value="P:gamma-aminobutyric acid catabolic process"/>
    <property type="evidence" value="ECO:0007669"/>
    <property type="project" value="TreeGrafter"/>
</dbReference>
<dbReference type="PANTHER" id="PTHR43353:SF5">
    <property type="entry name" value="SUCCINATE-SEMIALDEHYDE DEHYDROGENASE, MITOCHONDRIAL"/>
    <property type="match status" value="1"/>
</dbReference>
<dbReference type="Proteomes" id="UP000325577">
    <property type="component" value="Linkage Group LG4"/>
</dbReference>
<proteinExistence type="predicted"/>
<protein>
    <recommendedName>
        <fullName evidence="2">Aldehyde dehydrogenase domain-containing protein</fullName>
    </recommendedName>
</protein>
<dbReference type="SUPFAM" id="SSF53720">
    <property type="entry name" value="ALDH-like"/>
    <property type="match status" value="1"/>
</dbReference>
<dbReference type="EMBL" id="CM018047">
    <property type="protein sequence ID" value="KAA8523397.1"/>
    <property type="molecule type" value="Genomic_DNA"/>
</dbReference>
<accession>A0A5J5A240</accession>
<dbReference type="InterPro" id="IPR015590">
    <property type="entry name" value="Aldehyde_DH_dom"/>
</dbReference>
<organism evidence="3 4">
    <name type="scientific">Nyssa sinensis</name>
    <dbReference type="NCBI Taxonomy" id="561372"/>
    <lineage>
        <taxon>Eukaryota</taxon>
        <taxon>Viridiplantae</taxon>
        <taxon>Streptophyta</taxon>
        <taxon>Embryophyta</taxon>
        <taxon>Tracheophyta</taxon>
        <taxon>Spermatophyta</taxon>
        <taxon>Magnoliopsida</taxon>
        <taxon>eudicotyledons</taxon>
        <taxon>Gunneridae</taxon>
        <taxon>Pentapetalae</taxon>
        <taxon>asterids</taxon>
        <taxon>Cornales</taxon>
        <taxon>Nyssaceae</taxon>
        <taxon>Nyssa</taxon>
    </lineage>
</organism>
<evidence type="ECO:0000313" key="4">
    <source>
        <dbReference type="Proteomes" id="UP000325577"/>
    </source>
</evidence>
<keyword evidence="1" id="KW-0560">Oxidoreductase</keyword>
<dbReference type="Pfam" id="PF00171">
    <property type="entry name" value="Aldedh"/>
    <property type="match status" value="1"/>
</dbReference>
<dbReference type="Gene3D" id="3.40.309.10">
    <property type="entry name" value="Aldehyde Dehydrogenase, Chain A, domain 2"/>
    <property type="match status" value="1"/>
</dbReference>
<dbReference type="InterPro" id="IPR016163">
    <property type="entry name" value="Ald_DH_C"/>
</dbReference>
<dbReference type="OrthoDB" id="310895at2759"/>
<evidence type="ECO:0000259" key="2">
    <source>
        <dbReference type="Pfam" id="PF00171"/>
    </source>
</evidence>
<sequence>MLISREEVFGPVAPLLRFKTEEEAIRIANDTNAGLAAYLFTTNVQRSWRVAEALEYGIVGVNEGLVSTEVAPFRWR</sequence>
<reference evidence="3 4" key="1">
    <citation type="submission" date="2019-09" db="EMBL/GenBank/DDBJ databases">
        <title>A chromosome-level genome assembly of the Chinese tupelo Nyssa sinensis.</title>
        <authorList>
            <person name="Yang X."/>
            <person name="Kang M."/>
            <person name="Yang Y."/>
            <person name="Xiong H."/>
            <person name="Wang M."/>
            <person name="Zhang Z."/>
            <person name="Wang Z."/>
            <person name="Wu H."/>
            <person name="Ma T."/>
            <person name="Liu J."/>
            <person name="Xi Z."/>
        </authorList>
    </citation>
    <scope>NUCLEOTIDE SEQUENCE [LARGE SCALE GENOMIC DNA]</scope>
    <source>
        <strain evidence="3">J267</strain>
        <tissue evidence="3">Leaf</tissue>
    </source>
</reference>